<dbReference type="InterPro" id="IPR046342">
    <property type="entry name" value="CBS_dom_sf"/>
</dbReference>
<sequence length="68" mass="7742">MSKTDKYSKKLSDLIKADQLKLLQAEFVNTKDDLKKVIEKMEKSQFIPILVKDKDGDVVGIITAFDLL</sequence>
<dbReference type="SUPFAM" id="SSF54631">
    <property type="entry name" value="CBS-domain pair"/>
    <property type="match status" value="1"/>
</dbReference>
<evidence type="ECO:0000259" key="2">
    <source>
        <dbReference type="PROSITE" id="PS51371"/>
    </source>
</evidence>
<dbReference type="EMBL" id="MSTI01000077">
    <property type="protein sequence ID" value="OLV17904.1"/>
    <property type="molecule type" value="Genomic_DNA"/>
</dbReference>
<dbReference type="PROSITE" id="PS51371">
    <property type="entry name" value="CBS"/>
    <property type="match status" value="1"/>
</dbReference>
<keyword evidence="1" id="KW-0129">CBS domain</keyword>
<gene>
    <name evidence="3" type="ORF">BOO71_0006769</name>
</gene>
<feature type="domain" description="CBS" evidence="2">
    <location>
        <begin position="19"/>
        <end position="68"/>
    </location>
</feature>
<evidence type="ECO:0000313" key="3">
    <source>
        <dbReference type="EMBL" id="OLV17904.1"/>
    </source>
</evidence>
<dbReference type="Pfam" id="PF00571">
    <property type="entry name" value="CBS"/>
    <property type="match status" value="1"/>
</dbReference>
<keyword evidence="4" id="KW-1185">Reference proteome</keyword>
<organism evidence="3 4">
    <name type="scientific">Deinococcus marmoris</name>
    <dbReference type="NCBI Taxonomy" id="249408"/>
    <lineage>
        <taxon>Bacteria</taxon>
        <taxon>Thermotogati</taxon>
        <taxon>Deinococcota</taxon>
        <taxon>Deinococci</taxon>
        <taxon>Deinococcales</taxon>
        <taxon>Deinococcaceae</taxon>
        <taxon>Deinococcus</taxon>
    </lineage>
</organism>
<reference evidence="3 4" key="1">
    <citation type="submission" date="2017-01" db="EMBL/GenBank/DDBJ databases">
        <title>Genome Analysis of Deinococcus marmoris KOPRI26562.</title>
        <authorList>
            <person name="Kim J.H."/>
            <person name="Oh H.-M."/>
        </authorList>
    </citation>
    <scope>NUCLEOTIDE SEQUENCE [LARGE SCALE GENOMIC DNA]</scope>
    <source>
        <strain evidence="3 4">KOPRI26562</strain>
    </source>
</reference>
<proteinExistence type="predicted"/>
<evidence type="ECO:0000313" key="4">
    <source>
        <dbReference type="Proteomes" id="UP000186607"/>
    </source>
</evidence>
<protein>
    <recommendedName>
        <fullName evidence="2">CBS domain-containing protein</fullName>
    </recommendedName>
</protein>
<dbReference type="InterPro" id="IPR000644">
    <property type="entry name" value="CBS_dom"/>
</dbReference>
<name>A0A1U7NYC7_9DEIO</name>
<comment type="caution">
    <text evidence="3">The sequence shown here is derived from an EMBL/GenBank/DDBJ whole genome shotgun (WGS) entry which is preliminary data.</text>
</comment>
<accession>A0A1U7NYC7</accession>
<dbReference type="Proteomes" id="UP000186607">
    <property type="component" value="Unassembled WGS sequence"/>
</dbReference>
<evidence type="ECO:0000256" key="1">
    <source>
        <dbReference type="PROSITE-ProRule" id="PRU00703"/>
    </source>
</evidence>
<dbReference type="AlphaFoldDB" id="A0A1U7NYC7"/>
<dbReference type="Gene3D" id="3.10.580.10">
    <property type="entry name" value="CBS-domain"/>
    <property type="match status" value="1"/>
</dbReference>